<accession>A0ABP7X812</accession>
<dbReference type="Proteomes" id="UP001500459">
    <property type="component" value="Unassembled WGS sequence"/>
</dbReference>
<comment type="caution">
    <text evidence="1">The sequence shown here is derived from an EMBL/GenBank/DDBJ whole genome shotgun (WGS) entry which is preliminary data.</text>
</comment>
<dbReference type="RefSeq" id="WP_344923913.1">
    <property type="nucleotide sequence ID" value="NZ_BAABCW010000001.1"/>
</dbReference>
<organism evidence="1 2">
    <name type="scientific">Aquimarina addita</name>
    <dbReference type="NCBI Taxonomy" id="870485"/>
    <lineage>
        <taxon>Bacteria</taxon>
        <taxon>Pseudomonadati</taxon>
        <taxon>Bacteroidota</taxon>
        <taxon>Flavobacteriia</taxon>
        <taxon>Flavobacteriales</taxon>
        <taxon>Flavobacteriaceae</taxon>
        <taxon>Aquimarina</taxon>
    </lineage>
</organism>
<sequence>MGVISTDKNKITLIYNSETSLGKQTNAYIQASENDILTLDTAKTKITGTQWIEILEGLAVKIEDIIDKEHPNFSSEYSTDVQLDTHDWLKILDKSPEVLAYSILIKGNKFHLLRDPSDFIRYMEPDSKGVSRNPSEKE</sequence>
<dbReference type="EMBL" id="BAABCW010000001">
    <property type="protein sequence ID" value="GAA4106966.1"/>
    <property type="molecule type" value="Genomic_DNA"/>
</dbReference>
<evidence type="ECO:0000313" key="2">
    <source>
        <dbReference type="Proteomes" id="UP001500459"/>
    </source>
</evidence>
<proteinExistence type="predicted"/>
<reference evidence="2" key="1">
    <citation type="journal article" date="2019" name="Int. J. Syst. Evol. Microbiol.">
        <title>The Global Catalogue of Microorganisms (GCM) 10K type strain sequencing project: providing services to taxonomists for standard genome sequencing and annotation.</title>
        <authorList>
            <consortium name="The Broad Institute Genomics Platform"/>
            <consortium name="The Broad Institute Genome Sequencing Center for Infectious Disease"/>
            <person name="Wu L."/>
            <person name="Ma J."/>
        </authorList>
    </citation>
    <scope>NUCLEOTIDE SEQUENCE [LARGE SCALE GENOMIC DNA]</scope>
    <source>
        <strain evidence="2">JCM 17106</strain>
    </source>
</reference>
<dbReference type="Gene3D" id="3.40.30.10">
    <property type="entry name" value="Glutaredoxin"/>
    <property type="match status" value="1"/>
</dbReference>
<protein>
    <recommendedName>
        <fullName evidence="3">Arsenate reductase, glutaredoxin family</fullName>
    </recommendedName>
</protein>
<keyword evidence="2" id="KW-1185">Reference proteome</keyword>
<gene>
    <name evidence="1" type="ORF">GCM10022393_01770</name>
</gene>
<evidence type="ECO:0000313" key="1">
    <source>
        <dbReference type="EMBL" id="GAA4106966.1"/>
    </source>
</evidence>
<name>A0ABP7X812_9FLAO</name>
<evidence type="ECO:0008006" key="3">
    <source>
        <dbReference type="Google" id="ProtNLM"/>
    </source>
</evidence>